<evidence type="ECO:0000313" key="4">
    <source>
        <dbReference type="Proteomes" id="UP000823486"/>
    </source>
</evidence>
<dbReference type="Proteomes" id="UP000823486">
    <property type="component" value="Unassembled WGS sequence"/>
</dbReference>
<sequence length="158" mass="17826">MDKIENNNLVKIGIVVENIEEAARTYSTLFGTELPEIQIPPEEYTPDPTGATYTWYRGKMIPARTKFANLQMGPVTVELLEPYDEDSPWNEFKQKNGTGVHFITYTVNGFEEHIKFVEGKGMPLVHKGEYGSGRYSYFDSIPQLGVTLGLQELGKKTS</sequence>
<protein>
    <recommendedName>
        <fullName evidence="2">VOC domain-containing protein</fullName>
    </recommendedName>
</protein>
<dbReference type="InterPro" id="IPR051785">
    <property type="entry name" value="MMCE/EMCE_epimerase"/>
</dbReference>
<dbReference type="RefSeq" id="WP_204539574.1">
    <property type="nucleotide sequence ID" value="NZ_JAFBFI010000003.1"/>
</dbReference>
<keyword evidence="1" id="KW-0479">Metal-binding</keyword>
<dbReference type="Pfam" id="PF13669">
    <property type="entry name" value="Glyoxalase_4"/>
    <property type="match status" value="1"/>
</dbReference>
<evidence type="ECO:0000313" key="3">
    <source>
        <dbReference type="EMBL" id="MBM7691659.1"/>
    </source>
</evidence>
<accession>A0ABS2QEU0</accession>
<organism evidence="3 4">
    <name type="scientific">Peribacillus deserti</name>
    <dbReference type="NCBI Taxonomy" id="673318"/>
    <lineage>
        <taxon>Bacteria</taxon>
        <taxon>Bacillati</taxon>
        <taxon>Bacillota</taxon>
        <taxon>Bacilli</taxon>
        <taxon>Bacillales</taxon>
        <taxon>Bacillaceae</taxon>
        <taxon>Peribacillus</taxon>
    </lineage>
</organism>
<evidence type="ECO:0000256" key="1">
    <source>
        <dbReference type="ARBA" id="ARBA00022723"/>
    </source>
</evidence>
<dbReference type="SUPFAM" id="SSF54593">
    <property type="entry name" value="Glyoxalase/Bleomycin resistance protein/Dihydroxybiphenyl dioxygenase"/>
    <property type="match status" value="1"/>
</dbReference>
<dbReference type="InterPro" id="IPR037523">
    <property type="entry name" value="VOC_core"/>
</dbReference>
<dbReference type="PROSITE" id="PS51819">
    <property type="entry name" value="VOC"/>
    <property type="match status" value="1"/>
</dbReference>
<dbReference type="Gene3D" id="3.10.180.10">
    <property type="entry name" value="2,3-Dihydroxybiphenyl 1,2-Dioxygenase, domain 1"/>
    <property type="match status" value="1"/>
</dbReference>
<dbReference type="EMBL" id="JAFBFI010000003">
    <property type="protein sequence ID" value="MBM7691659.1"/>
    <property type="molecule type" value="Genomic_DNA"/>
</dbReference>
<evidence type="ECO:0000259" key="2">
    <source>
        <dbReference type="PROSITE" id="PS51819"/>
    </source>
</evidence>
<proteinExistence type="predicted"/>
<dbReference type="PANTHER" id="PTHR43048">
    <property type="entry name" value="METHYLMALONYL-COA EPIMERASE"/>
    <property type="match status" value="1"/>
</dbReference>
<reference evidence="3 4" key="1">
    <citation type="submission" date="2021-01" db="EMBL/GenBank/DDBJ databases">
        <title>Genomic Encyclopedia of Type Strains, Phase IV (KMG-IV): sequencing the most valuable type-strain genomes for metagenomic binning, comparative biology and taxonomic classification.</title>
        <authorList>
            <person name="Goeker M."/>
        </authorList>
    </citation>
    <scope>NUCLEOTIDE SEQUENCE [LARGE SCALE GENOMIC DNA]</scope>
    <source>
        <strain evidence="3 4">DSM 105482</strain>
    </source>
</reference>
<dbReference type="PANTHER" id="PTHR43048:SF3">
    <property type="entry name" value="METHYLMALONYL-COA EPIMERASE, MITOCHONDRIAL"/>
    <property type="match status" value="1"/>
</dbReference>
<feature type="domain" description="VOC" evidence="2">
    <location>
        <begin position="8"/>
        <end position="153"/>
    </location>
</feature>
<name>A0ABS2QEU0_9BACI</name>
<dbReference type="InterPro" id="IPR029068">
    <property type="entry name" value="Glyas_Bleomycin-R_OHBP_Dase"/>
</dbReference>
<keyword evidence="4" id="KW-1185">Reference proteome</keyword>
<gene>
    <name evidence="3" type="ORF">JOC77_001066</name>
</gene>
<comment type="caution">
    <text evidence="3">The sequence shown here is derived from an EMBL/GenBank/DDBJ whole genome shotgun (WGS) entry which is preliminary data.</text>
</comment>